<keyword evidence="2" id="KW-1185">Reference proteome</keyword>
<reference evidence="1" key="1">
    <citation type="journal article" date="2023" name="Mol. Biol. Evol.">
        <title>Third-Generation Sequencing Reveals the Adaptive Role of the Epigenome in Three Deep-Sea Polychaetes.</title>
        <authorList>
            <person name="Perez M."/>
            <person name="Aroh O."/>
            <person name="Sun Y."/>
            <person name="Lan Y."/>
            <person name="Juniper S.K."/>
            <person name="Young C.R."/>
            <person name="Angers B."/>
            <person name="Qian P.Y."/>
        </authorList>
    </citation>
    <scope>NUCLEOTIDE SEQUENCE</scope>
    <source>
        <strain evidence="1">R07B-5</strain>
    </source>
</reference>
<dbReference type="EMBL" id="JAODUO010000290">
    <property type="protein sequence ID" value="KAK2183939.1"/>
    <property type="molecule type" value="Genomic_DNA"/>
</dbReference>
<evidence type="ECO:0000313" key="2">
    <source>
        <dbReference type="Proteomes" id="UP001209878"/>
    </source>
</evidence>
<comment type="caution">
    <text evidence="1">The sequence shown here is derived from an EMBL/GenBank/DDBJ whole genome shotgun (WGS) entry which is preliminary data.</text>
</comment>
<sequence>MSPGNKMIDVDGHCEFTGHRRRRGAGGSIYTVTCQLQNDETHTSCCSVCVCVFSHTRSTNILDSGCHKFRDNRWCFMLLHGCVQDKCLTAAIQTIVTRLRIILEMGRVYWRPVPFADSRPRCIFMRN</sequence>
<gene>
    <name evidence="1" type="ORF">NP493_291g00001</name>
</gene>
<accession>A0AAD9NWW0</accession>
<dbReference type="AlphaFoldDB" id="A0AAD9NWW0"/>
<proteinExistence type="predicted"/>
<dbReference type="Proteomes" id="UP001209878">
    <property type="component" value="Unassembled WGS sequence"/>
</dbReference>
<organism evidence="1 2">
    <name type="scientific">Ridgeia piscesae</name>
    <name type="common">Tubeworm</name>
    <dbReference type="NCBI Taxonomy" id="27915"/>
    <lineage>
        <taxon>Eukaryota</taxon>
        <taxon>Metazoa</taxon>
        <taxon>Spiralia</taxon>
        <taxon>Lophotrochozoa</taxon>
        <taxon>Annelida</taxon>
        <taxon>Polychaeta</taxon>
        <taxon>Sedentaria</taxon>
        <taxon>Canalipalpata</taxon>
        <taxon>Sabellida</taxon>
        <taxon>Siboglinidae</taxon>
        <taxon>Ridgeia</taxon>
    </lineage>
</organism>
<evidence type="ECO:0000313" key="1">
    <source>
        <dbReference type="EMBL" id="KAK2183939.1"/>
    </source>
</evidence>
<name>A0AAD9NWW0_RIDPI</name>
<protein>
    <submittedName>
        <fullName evidence="1">Uncharacterized protein</fullName>
    </submittedName>
</protein>